<comment type="similarity">
    <text evidence="1">Belongs to the YciI family.</text>
</comment>
<evidence type="ECO:0000313" key="3">
    <source>
        <dbReference type="EMBL" id="PVX70967.1"/>
    </source>
</evidence>
<evidence type="ECO:0000259" key="2">
    <source>
        <dbReference type="Pfam" id="PF03795"/>
    </source>
</evidence>
<dbReference type="SUPFAM" id="SSF54909">
    <property type="entry name" value="Dimeric alpha+beta barrel"/>
    <property type="match status" value="1"/>
</dbReference>
<dbReference type="EMBL" id="QEOB01000032">
    <property type="protein sequence ID" value="PVX70967.1"/>
    <property type="molecule type" value="Genomic_DNA"/>
</dbReference>
<accession>A0ABX5K8T9</accession>
<dbReference type="Pfam" id="PF03795">
    <property type="entry name" value="YCII"/>
    <property type="match status" value="1"/>
</dbReference>
<organism evidence="3 4">
    <name type="scientific">Paraburkholderia unamae</name>
    <dbReference type="NCBI Taxonomy" id="219649"/>
    <lineage>
        <taxon>Bacteria</taxon>
        <taxon>Pseudomonadati</taxon>
        <taxon>Pseudomonadota</taxon>
        <taxon>Betaproteobacteria</taxon>
        <taxon>Burkholderiales</taxon>
        <taxon>Burkholderiaceae</taxon>
        <taxon>Paraburkholderia</taxon>
    </lineage>
</organism>
<feature type="domain" description="YCII-related" evidence="2">
    <location>
        <begin position="1"/>
        <end position="101"/>
    </location>
</feature>
<reference evidence="3 4" key="1">
    <citation type="submission" date="2018-05" db="EMBL/GenBank/DDBJ databases">
        <title>Genomic Encyclopedia of Type Strains, Phase IV (KMG-V): Genome sequencing to study the core and pangenomes of soil and plant-associated prokaryotes.</title>
        <authorList>
            <person name="Whitman W."/>
        </authorList>
    </citation>
    <scope>NUCLEOTIDE SEQUENCE [LARGE SCALE GENOMIC DNA]</scope>
    <source>
        <strain evidence="3 4">SCZa-39</strain>
    </source>
</reference>
<gene>
    <name evidence="3" type="ORF">C7402_13240</name>
</gene>
<evidence type="ECO:0000256" key="1">
    <source>
        <dbReference type="ARBA" id="ARBA00007689"/>
    </source>
</evidence>
<dbReference type="InterPro" id="IPR011008">
    <property type="entry name" value="Dimeric_a/b-barrel"/>
</dbReference>
<sequence>MRFMIMVRANALSESGEPPDDVEIFAQMARYHEELAKAGVLLDASGLHPSSRGFRVRYTNGKPAIVDGPFTETKELIAGYTLIQVRSRDEALEWARRFPSPFGTHGDSEIEVRQLYELEDLPQCEGVEAFRQLYELEDLPQCEGVEAFRQLDVQNKAS</sequence>
<dbReference type="PANTHER" id="PTHR35174:SF4">
    <property type="entry name" value="BLL7163 PROTEIN"/>
    <property type="match status" value="1"/>
</dbReference>
<evidence type="ECO:0000313" key="4">
    <source>
        <dbReference type="Proteomes" id="UP000245712"/>
    </source>
</evidence>
<dbReference type="InterPro" id="IPR005545">
    <property type="entry name" value="YCII"/>
</dbReference>
<dbReference type="PANTHER" id="PTHR35174">
    <property type="entry name" value="BLL7171 PROTEIN-RELATED"/>
    <property type="match status" value="1"/>
</dbReference>
<protein>
    <recommendedName>
        <fullName evidence="2">YCII-related domain-containing protein</fullName>
    </recommendedName>
</protein>
<dbReference type="RefSeq" id="WP_116614535.1">
    <property type="nucleotide sequence ID" value="NZ_QEOB01000032.1"/>
</dbReference>
<dbReference type="Proteomes" id="UP000245712">
    <property type="component" value="Unassembled WGS sequence"/>
</dbReference>
<keyword evidence="4" id="KW-1185">Reference proteome</keyword>
<proteinExistence type="inferred from homology"/>
<comment type="caution">
    <text evidence="3">The sequence shown here is derived from an EMBL/GenBank/DDBJ whole genome shotgun (WGS) entry which is preliminary data.</text>
</comment>
<dbReference type="Gene3D" id="3.30.70.1060">
    <property type="entry name" value="Dimeric alpha+beta barrel"/>
    <property type="match status" value="1"/>
</dbReference>
<name>A0ABX5K8T9_9BURK</name>